<evidence type="ECO:0000313" key="2">
    <source>
        <dbReference type="Proteomes" id="UP000248887"/>
    </source>
</evidence>
<dbReference type="PANTHER" id="PTHR38588">
    <property type="entry name" value="BLL0334 PROTEIN"/>
    <property type="match status" value="1"/>
</dbReference>
<gene>
    <name evidence="1" type="ORF">DI549_09320</name>
</gene>
<evidence type="ECO:0008006" key="3">
    <source>
        <dbReference type="Google" id="ProtNLM"/>
    </source>
</evidence>
<accession>A0A2W5R2N9</accession>
<dbReference type="InterPro" id="IPR010419">
    <property type="entry name" value="CO_DH_gsu"/>
</dbReference>
<dbReference type="InterPro" id="IPR023393">
    <property type="entry name" value="START-like_dom_sf"/>
</dbReference>
<protein>
    <recommendedName>
        <fullName evidence="3">Carbon monoxide dehydrogenase</fullName>
    </recommendedName>
</protein>
<dbReference type="PANTHER" id="PTHR38588:SF1">
    <property type="entry name" value="BLL0334 PROTEIN"/>
    <property type="match status" value="1"/>
</dbReference>
<dbReference type="Proteomes" id="UP000248887">
    <property type="component" value="Unassembled WGS sequence"/>
</dbReference>
<name>A0A2W5R2N9_ANCNO</name>
<dbReference type="EMBL" id="QFQD01000024">
    <property type="protein sequence ID" value="PZQ83074.1"/>
    <property type="molecule type" value="Genomic_DNA"/>
</dbReference>
<organism evidence="1 2">
    <name type="scientific">Ancylobacter novellus</name>
    <name type="common">Thiobacillus novellus</name>
    <dbReference type="NCBI Taxonomy" id="921"/>
    <lineage>
        <taxon>Bacteria</taxon>
        <taxon>Pseudomonadati</taxon>
        <taxon>Pseudomonadota</taxon>
        <taxon>Alphaproteobacteria</taxon>
        <taxon>Hyphomicrobiales</taxon>
        <taxon>Xanthobacteraceae</taxon>
        <taxon>Ancylobacter</taxon>
    </lineage>
</organism>
<comment type="caution">
    <text evidence="1">The sequence shown here is derived from an EMBL/GenBank/DDBJ whole genome shotgun (WGS) entry which is preliminary data.</text>
</comment>
<reference evidence="1 2" key="1">
    <citation type="submission" date="2017-08" db="EMBL/GenBank/DDBJ databases">
        <title>Infants hospitalized years apart are colonized by the same room-sourced microbial strains.</title>
        <authorList>
            <person name="Brooks B."/>
            <person name="Olm M.R."/>
            <person name="Firek B.A."/>
            <person name="Baker R."/>
            <person name="Thomas B.C."/>
            <person name="Morowitz M.J."/>
            <person name="Banfield J.F."/>
        </authorList>
    </citation>
    <scope>NUCLEOTIDE SEQUENCE [LARGE SCALE GENOMIC DNA]</scope>
    <source>
        <strain evidence="1">S2_005_001_R2_27</strain>
    </source>
</reference>
<evidence type="ECO:0000313" key="1">
    <source>
        <dbReference type="EMBL" id="PZQ83074.1"/>
    </source>
</evidence>
<dbReference type="Gene3D" id="3.30.530.20">
    <property type="match status" value="1"/>
</dbReference>
<proteinExistence type="predicted"/>
<dbReference type="SUPFAM" id="SSF55961">
    <property type="entry name" value="Bet v1-like"/>
    <property type="match status" value="1"/>
</dbReference>
<dbReference type="Pfam" id="PF06240">
    <property type="entry name" value="COXG"/>
    <property type="match status" value="1"/>
</dbReference>
<dbReference type="AlphaFoldDB" id="A0A2W5R2N9"/>
<sequence length="216" mass="22467">MVKFTQQFEVDQARERVWTFFDQPAAVARCVPGVESIEEVQPDVFTVLVTQSVGPFSATFEARLQITEKVAGERIAFKATGKAVRGAIGSFRAESVVTLSTKGAGTLVEVNSEAALAGVLGSVGQKVIARQAEKITAEFASVLERRLKGDETAGSAAPIRLPAALRTEGAVVHQPALAGAGARGVEPAAASVWMKVAAGAAIANLAITLVILGKLL</sequence>